<evidence type="ECO:0000256" key="4">
    <source>
        <dbReference type="ARBA" id="ARBA00023288"/>
    </source>
</evidence>
<evidence type="ECO:0000313" key="7">
    <source>
        <dbReference type="Proteomes" id="UP001628156"/>
    </source>
</evidence>
<dbReference type="Gene3D" id="3.40.50.300">
    <property type="entry name" value="P-loop containing nucleotide triphosphate hydrolases"/>
    <property type="match status" value="1"/>
</dbReference>
<protein>
    <recommendedName>
        <fullName evidence="8">Rab family GTPase</fullName>
    </recommendedName>
</protein>
<evidence type="ECO:0000256" key="3">
    <source>
        <dbReference type="ARBA" id="ARBA00023134"/>
    </source>
</evidence>
<dbReference type="SMART" id="SM00175">
    <property type="entry name" value="RAB"/>
    <property type="match status" value="1"/>
</dbReference>
<evidence type="ECO:0000256" key="5">
    <source>
        <dbReference type="SAM" id="MobiDB-lite"/>
    </source>
</evidence>
<dbReference type="EMBL" id="BAAFRS010000121">
    <property type="protein sequence ID" value="GAB1222694.1"/>
    <property type="molecule type" value="Genomic_DNA"/>
</dbReference>
<dbReference type="PROSITE" id="PS51420">
    <property type="entry name" value="RHO"/>
    <property type="match status" value="1"/>
</dbReference>
<evidence type="ECO:0000313" key="6">
    <source>
        <dbReference type="EMBL" id="GAB1222694.1"/>
    </source>
</evidence>
<dbReference type="InterPro" id="IPR001806">
    <property type="entry name" value="Small_GTPase"/>
</dbReference>
<dbReference type="Proteomes" id="UP001628156">
    <property type="component" value="Unassembled WGS sequence"/>
</dbReference>
<dbReference type="PANTHER" id="PTHR47977">
    <property type="entry name" value="RAS-RELATED PROTEIN RAB"/>
    <property type="match status" value="1"/>
</dbReference>
<dbReference type="InterPro" id="IPR027417">
    <property type="entry name" value="P-loop_NTPase"/>
</dbReference>
<keyword evidence="2" id="KW-0547">Nucleotide-binding</keyword>
<feature type="compositionally biased region" description="Polar residues" evidence="5">
    <location>
        <begin position="193"/>
        <end position="207"/>
    </location>
</feature>
<dbReference type="Pfam" id="PF00071">
    <property type="entry name" value="Ras"/>
    <property type="match status" value="1"/>
</dbReference>
<sequence>MAQQVRNTTRLTPLKLIVVGDSSVGKTSLIQMFANNQFSNSVVSTVGIDFLTKRYEVDGTTYKVQIWDTAGQEKFRTIITSYYRGVQGAVLIYDVTNKSTFDAINYWVKNLQEFGEQVIGRILVGNKTDLEQHRTVSTEMGQSLADKIGIPFIETSAAKGENIQETFTCLIKEVIENQKQQTSTKSAERVNVTKPTTPSTQEQAGCC</sequence>
<dbReference type="NCBIfam" id="TIGR00231">
    <property type="entry name" value="small_GTP"/>
    <property type="match status" value="1"/>
</dbReference>
<name>A0ABQ0DIL3_9EUKA</name>
<gene>
    <name evidence="6" type="ORF">ENUP19_0121G0045</name>
</gene>
<dbReference type="SMART" id="SM00173">
    <property type="entry name" value="RAS"/>
    <property type="match status" value="1"/>
</dbReference>
<evidence type="ECO:0000256" key="1">
    <source>
        <dbReference type="ARBA" id="ARBA00010142"/>
    </source>
</evidence>
<dbReference type="InterPro" id="IPR005225">
    <property type="entry name" value="Small_GTP-bd"/>
</dbReference>
<feature type="region of interest" description="Disordered" evidence="5">
    <location>
        <begin position="182"/>
        <end position="207"/>
    </location>
</feature>
<comment type="similarity">
    <text evidence="1">Belongs to the small GTPase superfamily. Rho family.</text>
</comment>
<evidence type="ECO:0000256" key="2">
    <source>
        <dbReference type="ARBA" id="ARBA00022741"/>
    </source>
</evidence>
<dbReference type="SUPFAM" id="SSF52540">
    <property type="entry name" value="P-loop containing nucleoside triphosphate hydrolases"/>
    <property type="match status" value="1"/>
</dbReference>
<dbReference type="SMART" id="SM00174">
    <property type="entry name" value="RHO"/>
    <property type="match status" value="1"/>
</dbReference>
<keyword evidence="4" id="KW-0449">Lipoprotein</keyword>
<comment type="caution">
    <text evidence="6">The sequence shown here is derived from an EMBL/GenBank/DDBJ whole genome shotgun (WGS) entry which is preliminary data.</text>
</comment>
<reference evidence="6 7" key="1">
    <citation type="journal article" date="2019" name="PLoS Negl. Trop. Dis.">
        <title>Whole genome sequencing of Entamoeba nuttalli reveals mammalian host-related molecular signatures and a novel octapeptide-repeat surface protein.</title>
        <authorList>
            <person name="Tanaka M."/>
            <person name="Makiuchi T."/>
            <person name="Komiyama T."/>
            <person name="Shiina T."/>
            <person name="Osaki K."/>
            <person name="Tachibana H."/>
        </authorList>
    </citation>
    <scope>NUCLEOTIDE SEQUENCE [LARGE SCALE GENOMIC DNA]</scope>
    <source>
        <strain evidence="6 7">P19-061405</strain>
    </source>
</reference>
<dbReference type="CDD" id="cd00154">
    <property type="entry name" value="Rab"/>
    <property type="match status" value="1"/>
</dbReference>
<proteinExistence type="inferred from homology"/>
<keyword evidence="7" id="KW-1185">Reference proteome</keyword>
<organism evidence="6 7">
    <name type="scientific">Entamoeba nuttalli</name>
    <dbReference type="NCBI Taxonomy" id="412467"/>
    <lineage>
        <taxon>Eukaryota</taxon>
        <taxon>Amoebozoa</taxon>
        <taxon>Evosea</taxon>
        <taxon>Archamoebae</taxon>
        <taxon>Mastigamoebida</taxon>
        <taxon>Entamoebidae</taxon>
        <taxon>Entamoeba</taxon>
    </lineage>
</organism>
<keyword evidence="3" id="KW-0342">GTP-binding</keyword>
<dbReference type="InterPro" id="IPR050227">
    <property type="entry name" value="Rab"/>
</dbReference>
<dbReference type="PROSITE" id="PS51421">
    <property type="entry name" value="RAS"/>
    <property type="match status" value="1"/>
</dbReference>
<evidence type="ECO:0008006" key="8">
    <source>
        <dbReference type="Google" id="ProtNLM"/>
    </source>
</evidence>
<dbReference type="PRINTS" id="PR00449">
    <property type="entry name" value="RASTRNSFRMNG"/>
</dbReference>
<dbReference type="PROSITE" id="PS51419">
    <property type="entry name" value="RAB"/>
    <property type="match status" value="1"/>
</dbReference>
<dbReference type="SMART" id="SM00176">
    <property type="entry name" value="RAN"/>
    <property type="match status" value="1"/>
</dbReference>
<accession>A0ABQ0DIL3</accession>